<dbReference type="EMBL" id="FNTL01000004">
    <property type="protein sequence ID" value="SED08503.1"/>
    <property type="molecule type" value="Genomic_DNA"/>
</dbReference>
<name>A0A1H4XS92_RHOJO</name>
<reference evidence="2" key="1">
    <citation type="submission" date="2016-10" db="EMBL/GenBank/DDBJ databases">
        <authorList>
            <person name="Varghese N."/>
        </authorList>
    </citation>
    <scope>NUCLEOTIDE SEQUENCE [LARGE SCALE GENOMIC DNA]</scope>
    <source>
        <strain evidence="2">DSM 44719</strain>
    </source>
</reference>
<accession>A0A1H4XS92</accession>
<protein>
    <submittedName>
        <fullName evidence="1">Uncharacterized protein</fullName>
    </submittedName>
</protein>
<gene>
    <name evidence="1" type="ORF">SAMN04490220_3452</name>
</gene>
<evidence type="ECO:0000313" key="1">
    <source>
        <dbReference type="EMBL" id="SED08503.1"/>
    </source>
</evidence>
<sequence>MTYIVNAGVAPLCHSQDHPGGVPVTMSSTAAPVTPESLFAEPQLLLGSREATGARHGRVPGRDEHQLTVEPVGEFDQPPLHRPDRGISRLSRHCRFDEELRFEVLHGDQLMVLDDPSCPDPGVVLSLASRLLLQSRGLPLGGDIPARWFRAYTSASRHLALYLCELGGAALPMPKVWQIVALVGGSRGRRYTPVDTNGAFYSGNRRIRSSDDERRIPMTNGILVHTDRGWLGRQFAGPHYGDRCTFRQHQTPVANRETPSREFQRGESALPRFLPRSPPVLQFERVGQRLPVIAQHLLLRDLRARPQPLATGSRLGKHPRERAHSRHSAGTLLMHCLVPQEPAAMPLRDKCSFCRRARSQAVGVTHDLPHSRTITRGTDMYRQPCSMRTARAESAGSTGVTR</sequence>
<organism evidence="1 2">
    <name type="scientific">Rhodococcus jostii</name>
    <dbReference type="NCBI Taxonomy" id="132919"/>
    <lineage>
        <taxon>Bacteria</taxon>
        <taxon>Bacillati</taxon>
        <taxon>Actinomycetota</taxon>
        <taxon>Actinomycetes</taxon>
        <taxon>Mycobacteriales</taxon>
        <taxon>Nocardiaceae</taxon>
        <taxon>Rhodococcus</taxon>
    </lineage>
</organism>
<dbReference type="Proteomes" id="UP000183407">
    <property type="component" value="Unassembled WGS sequence"/>
</dbReference>
<evidence type="ECO:0000313" key="2">
    <source>
        <dbReference type="Proteomes" id="UP000183407"/>
    </source>
</evidence>
<proteinExistence type="predicted"/>
<dbReference type="AlphaFoldDB" id="A0A1H4XS92"/>